<protein>
    <submittedName>
        <fullName evidence="1">Uncharacterized protein</fullName>
    </submittedName>
</protein>
<accession>A0A3G7TH94</accession>
<evidence type="ECO:0000313" key="1">
    <source>
        <dbReference type="EMBL" id="AZE46211.1"/>
    </source>
</evidence>
<organism evidence="1 2">
    <name type="scientific">Pseudomonas chlororaphis</name>
    <dbReference type="NCBI Taxonomy" id="587753"/>
    <lineage>
        <taxon>Bacteria</taxon>
        <taxon>Pseudomonadati</taxon>
        <taxon>Pseudomonadota</taxon>
        <taxon>Gammaproteobacteria</taxon>
        <taxon>Pseudomonadales</taxon>
        <taxon>Pseudomonadaceae</taxon>
        <taxon>Pseudomonas</taxon>
    </lineage>
</organism>
<gene>
    <name evidence="1" type="ORF">C4K04_0509</name>
</gene>
<reference evidence="1 2" key="1">
    <citation type="submission" date="2018-03" db="EMBL/GenBank/DDBJ databases">
        <title>Diversity of phytobeneficial traits revealed by whole-genome analysis of worldwide-isolated phenazine-producing Pseudomonas spp.</title>
        <authorList>
            <person name="Biessy A."/>
            <person name="Novinscak A."/>
            <person name="Blom J."/>
            <person name="Leger G."/>
            <person name="Thomashow L.S."/>
            <person name="Cazorla F.M."/>
            <person name="Josic D."/>
            <person name="Filion M."/>
        </authorList>
    </citation>
    <scope>NUCLEOTIDE SEQUENCE [LARGE SCALE GENOMIC DNA]</scope>
    <source>
        <strain evidence="1 2">B25</strain>
    </source>
</reference>
<proteinExistence type="predicted"/>
<dbReference type="AlphaFoldDB" id="A0A3G7TH94"/>
<sequence length="38" mass="4365">MVDRAPQTYRAEKWILEAGARVSESSDGRRNVRNQMGE</sequence>
<evidence type="ECO:0000313" key="2">
    <source>
        <dbReference type="Proteomes" id="UP000268048"/>
    </source>
</evidence>
<dbReference type="EMBL" id="CP027753">
    <property type="protein sequence ID" value="AZE46211.1"/>
    <property type="molecule type" value="Genomic_DNA"/>
</dbReference>
<dbReference type="Proteomes" id="UP000268048">
    <property type="component" value="Chromosome"/>
</dbReference>
<name>A0A3G7TH94_9PSED</name>